<dbReference type="EMBL" id="JACEZT010000005">
    <property type="protein sequence ID" value="MBA5637482.1"/>
    <property type="molecule type" value="Genomic_DNA"/>
</dbReference>
<evidence type="ECO:0000313" key="3">
    <source>
        <dbReference type="Proteomes" id="UP000534388"/>
    </source>
</evidence>
<evidence type="ECO:0000313" key="2">
    <source>
        <dbReference type="EMBL" id="MBA5637482.1"/>
    </source>
</evidence>
<feature type="signal peptide" evidence="1">
    <location>
        <begin position="1"/>
        <end position="22"/>
    </location>
</feature>
<comment type="caution">
    <text evidence="2">The sequence shown here is derived from an EMBL/GenBank/DDBJ whole genome shotgun (WGS) entry which is preliminary data.</text>
</comment>
<feature type="chain" id="PRO_5031245339" evidence="1">
    <location>
        <begin position="23"/>
        <end position="272"/>
    </location>
</feature>
<dbReference type="AlphaFoldDB" id="A0A7W2IC01"/>
<name>A0A7W2IC01_9BURK</name>
<reference evidence="2 3" key="1">
    <citation type="submission" date="2020-07" db="EMBL/GenBank/DDBJ databases">
        <title>Novel species isolated from subtropical streams in China.</title>
        <authorList>
            <person name="Lu H."/>
        </authorList>
    </citation>
    <scope>NUCLEOTIDE SEQUENCE [LARGE SCALE GENOMIC DNA]</scope>
    <source>
        <strain evidence="2 3">LX20W</strain>
    </source>
</reference>
<accession>A0A7W2IC01</accession>
<proteinExistence type="predicted"/>
<dbReference type="Pfam" id="PF11306">
    <property type="entry name" value="DUF3108"/>
    <property type="match status" value="1"/>
</dbReference>
<gene>
    <name evidence="2" type="ORF">H3H37_10490</name>
</gene>
<evidence type="ECO:0000256" key="1">
    <source>
        <dbReference type="SAM" id="SignalP"/>
    </source>
</evidence>
<organism evidence="2 3">
    <name type="scientific">Rugamonas brunnea</name>
    <dbReference type="NCBI Taxonomy" id="2758569"/>
    <lineage>
        <taxon>Bacteria</taxon>
        <taxon>Pseudomonadati</taxon>
        <taxon>Pseudomonadota</taxon>
        <taxon>Betaproteobacteria</taxon>
        <taxon>Burkholderiales</taxon>
        <taxon>Oxalobacteraceae</taxon>
        <taxon>Telluria group</taxon>
        <taxon>Rugamonas</taxon>
    </lineage>
</organism>
<protein>
    <submittedName>
        <fullName evidence="2">DUF3108 domain-containing protein</fullName>
    </submittedName>
</protein>
<keyword evidence="3" id="KW-1185">Reference proteome</keyword>
<keyword evidence="1" id="KW-0732">Signal</keyword>
<dbReference type="Proteomes" id="UP000534388">
    <property type="component" value="Unassembled WGS sequence"/>
</dbReference>
<sequence>MNTTAALLLAAAVLAAPMPVLAAQRGQPAGAATATGATANAAAAATASEHPSVRRAYNLPPSAQLRYTISARQRSLPISGDAVVAWQTGEGKYSISTESHAVIFGKILENRSEGLVDGYGLAPVTFYQKRFRKDPSTTTFKRDSKTIVFTEGDDSYPLKGGEQDRTSAPWQLLAQARANPERFKPGTEWAYFVAGSHDAEPWVFKVVDHETVHTGQGDVNALHLVKAPPPDAQGQQVDLWLAPSLEWYPVRIRFADADGDFVDQTLDKISRK</sequence>
<dbReference type="InterPro" id="IPR021457">
    <property type="entry name" value="DUF3108"/>
</dbReference>